<dbReference type="KEGG" id="lpav:PLANPX_3301"/>
<name>A0A5K7XLA4_9BACT</name>
<dbReference type="RefSeq" id="WP_152099413.1">
    <property type="nucleotide sequence ID" value="NZ_AP021861.1"/>
</dbReference>
<accession>A0A5K7XLA4</accession>
<gene>
    <name evidence="1" type="ORF">PLANPX_3301</name>
</gene>
<dbReference type="AlphaFoldDB" id="A0A5K7XLA4"/>
<dbReference type="SUPFAM" id="SSF160419">
    <property type="entry name" value="YdfO-like"/>
    <property type="match status" value="1"/>
</dbReference>
<dbReference type="Proteomes" id="UP000326837">
    <property type="component" value="Chromosome"/>
</dbReference>
<keyword evidence="2" id="KW-1185">Reference proteome</keyword>
<evidence type="ECO:0008006" key="3">
    <source>
        <dbReference type="Google" id="ProtNLM"/>
    </source>
</evidence>
<dbReference type="InterPro" id="IPR036696">
    <property type="entry name" value="YdfO-like_sf"/>
</dbReference>
<evidence type="ECO:0000313" key="1">
    <source>
        <dbReference type="EMBL" id="BBO33689.1"/>
    </source>
</evidence>
<evidence type="ECO:0000313" key="2">
    <source>
        <dbReference type="Proteomes" id="UP000326837"/>
    </source>
</evidence>
<proteinExistence type="predicted"/>
<protein>
    <recommendedName>
        <fullName evidence="3">DUF1398 domain-containing protein</fullName>
    </recommendedName>
</protein>
<sequence>MDSTAIEQAAHATHHGTKPFPEIVGMLIAAGVEYYFVDYTALATTFYGKGCVVTCPVRYEDMPPIADDFNADEVKAAILDSQRHGQVHRDFSRRVMAAGVQGYFAFLRGQRVTYLGRQGDQHTEWFPGAGPSKLVQ</sequence>
<reference evidence="2" key="1">
    <citation type="submission" date="2019-10" db="EMBL/GenBank/DDBJ databases">
        <title>Lacipirellula parvula gen. nov., sp. nov., representing a lineage of planctomycetes widespread in freshwater anoxic habitats, and description of the family Lacipirellulaceae.</title>
        <authorList>
            <person name="Dedysh S.N."/>
            <person name="Kulichevskaya I.S."/>
            <person name="Beletsky A.V."/>
            <person name="Rakitin A.L."/>
            <person name="Mardanov A.V."/>
            <person name="Ivanova A.A."/>
            <person name="Saltykova V.X."/>
            <person name="Rijpstra W.I.C."/>
            <person name="Sinninghe Damste J.S."/>
            <person name="Ravin N.V."/>
        </authorList>
    </citation>
    <scope>NUCLEOTIDE SEQUENCE [LARGE SCALE GENOMIC DNA]</scope>
    <source>
        <strain evidence="2">PX69</strain>
    </source>
</reference>
<dbReference type="EMBL" id="AP021861">
    <property type="protein sequence ID" value="BBO33689.1"/>
    <property type="molecule type" value="Genomic_DNA"/>
</dbReference>
<organism evidence="1 2">
    <name type="scientific">Lacipirellula parvula</name>
    <dbReference type="NCBI Taxonomy" id="2650471"/>
    <lineage>
        <taxon>Bacteria</taxon>
        <taxon>Pseudomonadati</taxon>
        <taxon>Planctomycetota</taxon>
        <taxon>Planctomycetia</taxon>
        <taxon>Pirellulales</taxon>
        <taxon>Lacipirellulaceae</taxon>
        <taxon>Lacipirellula</taxon>
    </lineage>
</organism>